<comment type="caution">
    <text evidence="2">The sequence shown here is derived from an EMBL/GenBank/DDBJ whole genome shotgun (WGS) entry which is preliminary data.</text>
</comment>
<proteinExistence type="predicted"/>
<dbReference type="Proteomes" id="UP000670527">
    <property type="component" value="Unassembled WGS sequence"/>
</dbReference>
<dbReference type="EMBL" id="JAGETX010000024">
    <property type="protein sequence ID" value="MBO3273080.1"/>
    <property type="molecule type" value="Genomic_DNA"/>
</dbReference>
<evidence type="ECO:0000313" key="3">
    <source>
        <dbReference type="Proteomes" id="UP000670527"/>
    </source>
</evidence>
<organism evidence="2 3">
    <name type="scientific">Hymenobacter defluvii</name>
    <dbReference type="NCBI Taxonomy" id="2054411"/>
    <lineage>
        <taxon>Bacteria</taxon>
        <taxon>Pseudomonadati</taxon>
        <taxon>Bacteroidota</taxon>
        <taxon>Cytophagia</taxon>
        <taxon>Cytophagales</taxon>
        <taxon>Hymenobacteraceae</taxon>
        <taxon>Hymenobacter</taxon>
    </lineage>
</organism>
<dbReference type="RefSeq" id="WP_208309227.1">
    <property type="nucleotide sequence ID" value="NZ_JAGETX010000024.1"/>
</dbReference>
<protein>
    <submittedName>
        <fullName evidence="2">Uncharacterized protein</fullName>
    </submittedName>
</protein>
<reference evidence="2 3" key="1">
    <citation type="submission" date="2021-03" db="EMBL/GenBank/DDBJ databases">
        <authorList>
            <person name="Kim M.K."/>
        </authorList>
    </citation>
    <scope>NUCLEOTIDE SEQUENCE [LARGE SCALE GENOMIC DNA]</scope>
    <source>
        <strain evidence="2 3">BT507</strain>
    </source>
</reference>
<evidence type="ECO:0000313" key="2">
    <source>
        <dbReference type="EMBL" id="MBO3273080.1"/>
    </source>
</evidence>
<sequence length="167" mass="18609">MNTTLTQPVVTGLDFQQISGDYEMPWYGGAVWHDKARHELLCWEGVGDGGCEMFPVIMGVQRVSISDTGVQIYYQNQLLSLDDYCQAQGQPAPQNESERLSALLDLIARDGFSSFFRNGLSLGYEPVTEAEIDRYIEQAQGSPKPADTRPQRSPQQIAGDEDDDLPF</sequence>
<name>A0ABS3THE3_9BACT</name>
<evidence type="ECO:0000256" key="1">
    <source>
        <dbReference type="SAM" id="MobiDB-lite"/>
    </source>
</evidence>
<accession>A0ABS3THE3</accession>
<gene>
    <name evidence="2" type="ORF">J4D97_20690</name>
</gene>
<feature type="region of interest" description="Disordered" evidence="1">
    <location>
        <begin position="136"/>
        <end position="167"/>
    </location>
</feature>
<keyword evidence="3" id="KW-1185">Reference proteome</keyword>